<dbReference type="PANTHER" id="PTHR30055:SF234">
    <property type="entry name" value="HTH-TYPE TRANSCRIPTIONAL REGULATOR BETI"/>
    <property type="match status" value="1"/>
</dbReference>
<dbReference type="Proteomes" id="UP001374803">
    <property type="component" value="Chromosome"/>
</dbReference>
<dbReference type="PANTHER" id="PTHR30055">
    <property type="entry name" value="HTH-TYPE TRANSCRIPTIONAL REGULATOR RUTR"/>
    <property type="match status" value="1"/>
</dbReference>
<dbReference type="SUPFAM" id="SSF46689">
    <property type="entry name" value="Homeodomain-like"/>
    <property type="match status" value="1"/>
</dbReference>
<dbReference type="PRINTS" id="PR00455">
    <property type="entry name" value="HTHTETR"/>
</dbReference>
<dbReference type="PROSITE" id="PS50977">
    <property type="entry name" value="HTH_TETR_2"/>
    <property type="match status" value="1"/>
</dbReference>
<keyword evidence="1" id="KW-0805">Transcription regulation</keyword>
<reference evidence="6" key="1">
    <citation type="submission" date="2021-12" db="EMBL/GenBank/DDBJ databases">
        <title>Discovery of the Pendulisporaceae a myxobacterial family with distinct sporulation behavior and unique specialized metabolism.</title>
        <authorList>
            <person name="Garcia R."/>
            <person name="Popoff A."/>
            <person name="Bader C.D."/>
            <person name="Loehr J."/>
            <person name="Walesch S."/>
            <person name="Walt C."/>
            <person name="Boldt J."/>
            <person name="Bunk B."/>
            <person name="Haeckl F.J.F.P.J."/>
            <person name="Gunesch A.P."/>
            <person name="Birkelbach J."/>
            <person name="Nuebel U."/>
            <person name="Pietschmann T."/>
            <person name="Bach T."/>
            <person name="Mueller R."/>
        </authorList>
    </citation>
    <scope>NUCLEOTIDE SEQUENCE</scope>
    <source>
        <strain evidence="6">MSr11367</strain>
    </source>
</reference>
<protein>
    <submittedName>
        <fullName evidence="6">TetR/AcrR family transcriptional regulator</fullName>
    </submittedName>
</protein>
<accession>A0ABZ2KSR4</accession>
<dbReference type="InterPro" id="IPR009057">
    <property type="entry name" value="Homeodomain-like_sf"/>
</dbReference>
<dbReference type="Gene3D" id="1.10.357.10">
    <property type="entry name" value="Tetracycline Repressor, domain 2"/>
    <property type="match status" value="1"/>
</dbReference>
<sequence length="204" mass="23010">MPQVLKNEIRARILESAREVMAAHGYERATMSAIAERAGLGTASLYRYYASKEELFDAVITPELARRFEQLMERRVRALARGTRIPTDDLGGDMLKFWLENRLAVVILLDRAAGTPYAGFGERFVEQLTTYTLTEIRGLHPGVKIRPGDRFVLSRIFENTRRLLAAILEQHADPVAMRDAVEAFWSYHIAGLRGLTSWIGDSSA</sequence>
<proteinExistence type="predicted"/>
<evidence type="ECO:0000313" key="7">
    <source>
        <dbReference type="Proteomes" id="UP001374803"/>
    </source>
</evidence>
<dbReference type="InterPro" id="IPR001647">
    <property type="entry name" value="HTH_TetR"/>
</dbReference>
<evidence type="ECO:0000256" key="3">
    <source>
        <dbReference type="ARBA" id="ARBA00023163"/>
    </source>
</evidence>
<keyword evidence="2 4" id="KW-0238">DNA-binding</keyword>
<keyword evidence="3" id="KW-0804">Transcription</keyword>
<evidence type="ECO:0000256" key="2">
    <source>
        <dbReference type="ARBA" id="ARBA00023125"/>
    </source>
</evidence>
<dbReference type="Pfam" id="PF00440">
    <property type="entry name" value="TetR_N"/>
    <property type="match status" value="1"/>
</dbReference>
<name>A0ABZ2KSR4_9BACT</name>
<gene>
    <name evidence="6" type="ORF">LVJ94_27290</name>
</gene>
<evidence type="ECO:0000256" key="1">
    <source>
        <dbReference type="ARBA" id="ARBA00023015"/>
    </source>
</evidence>
<evidence type="ECO:0000256" key="4">
    <source>
        <dbReference type="PROSITE-ProRule" id="PRU00335"/>
    </source>
</evidence>
<feature type="domain" description="HTH tetR-type" evidence="5">
    <location>
        <begin position="7"/>
        <end position="67"/>
    </location>
</feature>
<keyword evidence="7" id="KW-1185">Reference proteome</keyword>
<feature type="DNA-binding region" description="H-T-H motif" evidence="4">
    <location>
        <begin position="30"/>
        <end position="49"/>
    </location>
</feature>
<dbReference type="RefSeq" id="WP_394830218.1">
    <property type="nucleotide sequence ID" value="NZ_CP089929.1"/>
</dbReference>
<organism evidence="6 7">
    <name type="scientific">Pendulispora rubella</name>
    <dbReference type="NCBI Taxonomy" id="2741070"/>
    <lineage>
        <taxon>Bacteria</taxon>
        <taxon>Pseudomonadati</taxon>
        <taxon>Myxococcota</taxon>
        <taxon>Myxococcia</taxon>
        <taxon>Myxococcales</taxon>
        <taxon>Sorangiineae</taxon>
        <taxon>Pendulisporaceae</taxon>
        <taxon>Pendulispora</taxon>
    </lineage>
</organism>
<evidence type="ECO:0000259" key="5">
    <source>
        <dbReference type="PROSITE" id="PS50977"/>
    </source>
</evidence>
<evidence type="ECO:0000313" key="6">
    <source>
        <dbReference type="EMBL" id="WXB00616.1"/>
    </source>
</evidence>
<dbReference type="InterPro" id="IPR050109">
    <property type="entry name" value="HTH-type_TetR-like_transc_reg"/>
</dbReference>
<dbReference type="EMBL" id="CP089983">
    <property type="protein sequence ID" value="WXB00616.1"/>
    <property type="molecule type" value="Genomic_DNA"/>
</dbReference>